<dbReference type="RefSeq" id="WP_006110404.1">
    <property type="nucleotide sequence ID" value="NZ_AOIO01000037.1"/>
</dbReference>
<keyword evidence="2" id="KW-1185">Reference proteome</keyword>
<dbReference type="PATRIC" id="fig|29540.5.peg.3375"/>
<accession>M0AJR8</accession>
<reference evidence="1 2" key="1">
    <citation type="journal article" date="2014" name="PLoS Genet.">
        <title>Phylogenetically driven sequencing of extremely halophilic archaea reveals strategies for static and dynamic osmo-response.</title>
        <authorList>
            <person name="Becker E.A."/>
            <person name="Seitzer P.M."/>
            <person name="Tritt A."/>
            <person name="Larsen D."/>
            <person name="Krusor M."/>
            <person name="Yao A.I."/>
            <person name="Wu D."/>
            <person name="Madern D."/>
            <person name="Eisen J.A."/>
            <person name="Darling A.E."/>
            <person name="Facciotti M.T."/>
        </authorList>
    </citation>
    <scope>NUCLEOTIDE SEQUENCE [LARGE SCALE GENOMIC DNA]</scope>
    <source>
        <strain evidence="1 2">DSM 12278</strain>
    </source>
</reference>
<evidence type="ECO:0000313" key="1">
    <source>
        <dbReference type="EMBL" id="ELY98779.1"/>
    </source>
</evidence>
<evidence type="ECO:0000313" key="2">
    <source>
        <dbReference type="Proteomes" id="UP000011554"/>
    </source>
</evidence>
<gene>
    <name evidence="1" type="ORF">C481_16567</name>
</gene>
<organism evidence="1 2">
    <name type="scientific">Natrialba asiatica (strain ATCC 700177 / DSM 12278 / JCM 9576 / FERM P-10747 / NBRC 102637 / 172P1)</name>
    <dbReference type="NCBI Taxonomy" id="29540"/>
    <lineage>
        <taxon>Archaea</taxon>
        <taxon>Methanobacteriati</taxon>
        <taxon>Methanobacteriota</taxon>
        <taxon>Stenosarchaea group</taxon>
        <taxon>Halobacteria</taxon>
        <taxon>Halobacteriales</taxon>
        <taxon>Natrialbaceae</taxon>
        <taxon>Natrialba</taxon>
    </lineage>
</organism>
<comment type="caution">
    <text evidence="1">The sequence shown here is derived from an EMBL/GenBank/DDBJ whole genome shotgun (WGS) entry which is preliminary data.</text>
</comment>
<dbReference type="AlphaFoldDB" id="M0AJR8"/>
<dbReference type="Proteomes" id="UP000011554">
    <property type="component" value="Unassembled WGS sequence"/>
</dbReference>
<dbReference type="eggNOG" id="arCOG11259">
    <property type="taxonomic scope" value="Archaea"/>
</dbReference>
<name>M0AJR8_NATA1</name>
<dbReference type="OrthoDB" id="170737at2157"/>
<protein>
    <submittedName>
        <fullName evidence="1">Uncharacterized protein</fullName>
    </submittedName>
</protein>
<sequence>MGQRQFKPEETAESVSVEQAVSRLDVDALGEVAGSAFDHAGELAAFEFGHTAAVLGAIRLASRRSRHATLECERLAAVFDVDPDSIRGADATIASHLTPPADAAEIRTLRRHLIVTEELLTAVRSATQPRPNCRPALAAAAPWLLGRAEQATTRPDDAAIGLDERALRAHAARIRRDLEFARLGTKLHALVVEDR</sequence>
<proteinExistence type="predicted"/>
<dbReference type="EMBL" id="AOIO01000037">
    <property type="protein sequence ID" value="ELY98779.1"/>
    <property type="molecule type" value="Genomic_DNA"/>
</dbReference>